<accession>A0ACC0AH71</accession>
<gene>
    <name evidence="1" type="ORF">M9H77_29076</name>
</gene>
<evidence type="ECO:0000313" key="2">
    <source>
        <dbReference type="Proteomes" id="UP001060085"/>
    </source>
</evidence>
<dbReference type="EMBL" id="CM044706">
    <property type="protein sequence ID" value="KAI5660283.1"/>
    <property type="molecule type" value="Genomic_DNA"/>
</dbReference>
<keyword evidence="2" id="KW-1185">Reference proteome</keyword>
<organism evidence="1 2">
    <name type="scientific">Catharanthus roseus</name>
    <name type="common">Madagascar periwinkle</name>
    <name type="synonym">Vinca rosea</name>
    <dbReference type="NCBI Taxonomy" id="4058"/>
    <lineage>
        <taxon>Eukaryota</taxon>
        <taxon>Viridiplantae</taxon>
        <taxon>Streptophyta</taxon>
        <taxon>Embryophyta</taxon>
        <taxon>Tracheophyta</taxon>
        <taxon>Spermatophyta</taxon>
        <taxon>Magnoliopsida</taxon>
        <taxon>eudicotyledons</taxon>
        <taxon>Gunneridae</taxon>
        <taxon>Pentapetalae</taxon>
        <taxon>asterids</taxon>
        <taxon>lamiids</taxon>
        <taxon>Gentianales</taxon>
        <taxon>Apocynaceae</taxon>
        <taxon>Rauvolfioideae</taxon>
        <taxon>Vinceae</taxon>
        <taxon>Catharanthinae</taxon>
        <taxon>Catharanthus</taxon>
    </lineage>
</organism>
<reference evidence="2" key="1">
    <citation type="journal article" date="2023" name="Nat. Plants">
        <title>Single-cell RNA sequencing provides a high-resolution roadmap for understanding the multicellular compartmentation of specialized metabolism.</title>
        <authorList>
            <person name="Sun S."/>
            <person name="Shen X."/>
            <person name="Li Y."/>
            <person name="Li Y."/>
            <person name="Wang S."/>
            <person name="Li R."/>
            <person name="Zhang H."/>
            <person name="Shen G."/>
            <person name="Guo B."/>
            <person name="Wei J."/>
            <person name="Xu J."/>
            <person name="St-Pierre B."/>
            <person name="Chen S."/>
            <person name="Sun C."/>
        </authorList>
    </citation>
    <scope>NUCLEOTIDE SEQUENCE [LARGE SCALE GENOMIC DNA]</scope>
</reference>
<comment type="caution">
    <text evidence="1">The sequence shown here is derived from an EMBL/GenBank/DDBJ whole genome shotgun (WGS) entry which is preliminary data.</text>
</comment>
<proteinExistence type="predicted"/>
<sequence length="460" mass="53117">MGGRDDDDYKFLQIIDAIASINQKVNLIGIVTDTSIPKQSKGTDYYCTLKIVDESKPNSGILVTFFAETTDRLPEVQCVGDIIQLSRVVMKTHGSEANAIFNKRFSSFALFEGKHGTSFVPYQVSSKYHAREQDKKFIVGLRRWAVDQMEGTVLGDLRSLKDIEQGEHFNCCCKILHLFQHQEDEWVLFAWDGTDTPSVAIKSKLEDEMENPLSLQLEHFILPRDILSTFPTVGTVLRVIIRSNEKLGLNVLKIGKWYKLVNLKCDLHASLWFATITHSTKLCCLPDDDDLVLHQQRTYIERFSSRWGKMPAQSFPWPFRLTETDYPSVPYMTLMDVLTYTKVTAKFRCVARVVAMMPWRPEDFRSPSGMYRMRLTLEDPTARIHAYLFAEDAVQFFEGYHSVDVMTKKRNVLLGIEEDDEIRNPPWLDLCLWSYYIDEGDIWGSRAYRVFGTRFSTEKL</sequence>
<protein>
    <submittedName>
        <fullName evidence="1">Uncharacterized protein</fullName>
    </submittedName>
</protein>
<name>A0ACC0AH71_CATRO</name>
<evidence type="ECO:0000313" key="1">
    <source>
        <dbReference type="EMBL" id="KAI5660283.1"/>
    </source>
</evidence>
<dbReference type="Proteomes" id="UP001060085">
    <property type="component" value="Linkage Group LG06"/>
</dbReference>